<sequence>MAKLTLSNANKIITDALAKGKELGLKPLTVVVLDAGGATIAMQREDGSSHLRPEIAAGKAFGCIATGVGSRWLNAQAETRPHFLEGLSNVSGGRIVAVPGGVLVKIETGEIIGAVGITGDTSDNDEIAAVAGIEGAGFTPDTGA</sequence>
<dbReference type="InterPro" id="IPR038084">
    <property type="entry name" value="PduO/GlcC-like_sf"/>
</dbReference>
<name>A0ABU9T8U7_9HYPH</name>
<dbReference type="SUPFAM" id="SSF143744">
    <property type="entry name" value="GlcG-like"/>
    <property type="match status" value="1"/>
</dbReference>
<gene>
    <name evidence="1" type="ORF">WNY59_13240</name>
</gene>
<dbReference type="EMBL" id="JBBMQO010000007">
    <property type="protein sequence ID" value="MEM5502554.1"/>
    <property type="molecule type" value="Genomic_DNA"/>
</dbReference>
<protein>
    <submittedName>
        <fullName evidence="1">Heme-binding protein</fullName>
    </submittedName>
</protein>
<keyword evidence="2" id="KW-1185">Reference proteome</keyword>
<dbReference type="RefSeq" id="WP_342848839.1">
    <property type="nucleotide sequence ID" value="NZ_JBBMQO010000007.1"/>
</dbReference>
<accession>A0ABU9T8U7</accession>
<dbReference type="InterPro" id="IPR005624">
    <property type="entry name" value="PduO/GlcC-like"/>
</dbReference>
<organism evidence="1 2">
    <name type="scientific">Ahrensia kielensis</name>
    <dbReference type="NCBI Taxonomy" id="76980"/>
    <lineage>
        <taxon>Bacteria</taxon>
        <taxon>Pseudomonadati</taxon>
        <taxon>Pseudomonadota</taxon>
        <taxon>Alphaproteobacteria</taxon>
        <taxon>Hyphomicrobiales</taxon>
        <taxon>Ahrensiaceae</taxon>
        <taxon>Ahrensia</taxon>
    </lineage>
</organism>
<dbReference type="Pfam" id="PF03928">
    <property type="entry name" value="HbpS-like"/>
    <property type="match status" value="1"/>
</dbReference>
<comment type="caution">
    <text evidence="1">The sequence shown here is derived from an EMBL/GenBank/DDBJ whole genome shotgun (WGS) entry which is preliminary data.</text>
</comment>
<evidence type="ECO:0000313" key="2">
    <source>
        <dbReference type="Proteomes" id="UP001477870"/>
    </source>
</evidence>
<evidence type="ECO:0000313" key="1">
    <source>
        <dbReference type="EMBL" id="MEM5502554.1"/>
    </source>
</evidence>
<dbReference type="InterPro" id="IPR052517">
    <property type="entry name" value="GlcG_carb_metab_protein"/>
</dbReference>
<dbReference type="PANTHER" id="PTHR34309:SF10">
    <property type="entry name" value="SLR1406 PROTEIN"/>
    <property type="match status" value="1"/>
</dbReference>
<dbReference type="Gene3D" id="3.30.450.150">
    <property type="entry name" value="Haem-degrading domain"/>
    <property type="match status" value="1"/>
</dbReference>
<reference evidence="1 2" key="1">
    <citation type="submission" date="2024-03" db="EMBL/GenBank/DDBJ databases">
        <title>Community enrichment and isolation of bacterial strains for fucoidan degradation.</title>
        <authorList>
            <person name="Sichert A."/>
        </authorList>
    </citation>
    <scope>NUCLEOTIDE SEQUENCE [LARGE SCALE GENOMIC DNA]</scope>
    <source>
        <strain evidence="1 2">AS62</strain>
    </source>
</reference>
<proteinExistence type="predicted"/>
<dbReference type="Proteomes" id="UP001477870">
    <property type="component" value="Unassembled WGS sequence"/>
</dbReference>
<dbReference type="PANTHER" id="PTHR34309">
    <property type="entry name" value="SLR1406 PROTEIN"/>
    <property type="match status" value="1"/>
</dbReference>